<feature type="domain" description="Hcy-binding" evidence="4">
    <location>
        <begin position="1"/>
        <end position="293"/>
    </location>
</feature>
<evidence type="ECO:0000256" key="2">
    <source>
        <dbReference type="ARBA" id="ARBA00022679"/>
    </source>
</evidence>
<keyword evidence="3" id="KW-0862">Zinc</keyword>
<dbReference type="EMBL" id="QHHQ01000001">
    <property type="protein sequence ID" value="RAI04036.1"/>
    <property type="molecule type" value="Genomic_DNA"/>
</dbReference>
<sequence>MVRLLDGGMGQELRRRAVGPTDSLIFSARALIETPHAVQSVHEDYLRAGADVITAHTYVTNRWRLRQEKLDDDWARINAIACDLADAAREAVNPGALVAGSVPPLRQAYQADFVPTATLDAEYAEHVLLLAPRVDFFLCETLSTSAEAIAAARAVASVDRRAWISFTLEEEGPPRLRGGEPLAVAVAAIAGAGPLPVDAILVNCTTPEAVGFAVAELAALELPVPYGGYANGFGPVPGDFGLTSGVSDLVERNDLDPDTYASHVARWMANGATIVGGCCQIGPPHIARLRELIDQP</sequence>
<proteinExistence type="predicted"/>
<dbReference type="GO" id="GO:0008168">
    <property type="term" value="F:methyltransferase activity"/>
    <property type="evidence" value="ECO:0007669"/>
    <property type="project" value="UniProtKB-UniRule"/>
</dbReference>
<evidence type="ECO:0000313" key="6">
    <source>
        <dbReference type="Proteomes" id="UP000249590"/>
    </source>
</evidence>
<dbReference type="AlphaFoldDB" id="A0A8B2P1K6"/>
<evidence type="ECO:0000259" key="4">
    <source>
        <dbReference type="PROSITE" id="PS50970"/>
    </source>
</evidence>
<dbReference type="GO" id="GO:0032259">
    <property type="term" value="P:methylation"/>
    <property type="evidence" value="ECO:0007669"/>
    <property type="project" value="UniProtKB-KW"/>
</dbReference>
<dbReference type="SUPFAM" id="SSF82282">
    <property type="entry name" value="Homocysteine S-methyltransferase"/>
    <property type="match status" value="1"/>
</dbReference>
<name>A0A8B2P1K6_9HYPH</name>
<dbReference type="InterPro" id="IPR003726">
    <property type="entry name" value="HCY_dom"/>
</dbReference>
<gene>
    <name evidence="5" type="ORF">DLJ53_06120</name>
</gene>
<keyword evidence="3" id="KW-0479">Metal-binding</keyword>
<dbReference type="Pfam" id="PF02574">
    <property type="entry name" value="S-methyl_trans"/>
    <property type="match status" value="1"/>
</dbReference>
<keyword evidence="1 3" id="KW-0489">Methyltransferase</keyword>
<feature type="binding site" evidence="3">
    <location>
        <position position="278"/>
    </location>
    <ligand>
        <name>Zn(2+)</name>
        <dbReference type="ChEBI" id="CHEBI:29105"/>
    </ligand>
</feature>
<dbReference type="GO" id="GO:0008270">
    <property type="term" value="F:zinc ion binding"/>
    <property type="evidence" value="ECO:0007669"/>
    <property type="project" value="InterPro"/>
</dbReference>
<evidence type="ECO:0000256" key="3">
    <source>
        <dbReference type="PROSITE-ProRule" id="PRU00333"/>
    </source>
</evidence>
<dbReference type="OrthoDB" id="9803687at2"/>
<keyword evidence="6" id="KW-1185">Reference proteome</keyword>
<dbReference type="Proteomes" id="UP000249590">
    <property type="component" value="Unassembled WGS sequence"/>
</dbReference>
<dbReference type="InterPro" id="IPR036589">
    <property type="entry name" value="HCY_dom_sf"/>
</dbReference>
<reference evidence="5 6" key="1">
    <citation type="submission" date="2018-05" db="EMBL/GenBank/DDBJ databases">
        <title>Acuticoccus sediminis sp. nov., isolated from deep-sea sediment of Indian Ocean.</title>
        <authorList>
            <person name="Liu X."/>
            <person name="Lai Q."/>
            <person name="Du Y."/>
            <person name="Sun F."/>
            <person name="Zhang X."/>
            <person name="Wang S."/>
            <person name="Shao Z."/>
        </authorList>
    </citation>
    <scope>NUCLEOTIDE SEQUENCE [LARGE SCALE GENOMIC DNA]</scope>
    <source>
        <strain evidence="5 6">PTG4-2</strain>
    </source>
</reference>
<evidence type="ECO:0000256" key="1">
    <source>
        <dbReference type="ARBA" id="ARBA00022603"/>
    </source>
</evidence>
<feature type="binding site" evidence="3">
    <location>
        <position position="279"/>
    </location>
    <ligand>
        <name>Zn(2+)</name>
        <dbReference type="ChEBI" id="CHEBI:29105"/>
    </ligand>
</feature>
<dbReference type="Gene3D" id="3.20.20.330">
    <property type="entry name" value="Homocysteine-binding-like domain"/>
    <property type="match status" value="1"/>
</dbReference>
<dbReference type="PANTHER" id="PTHR11103">
    <property type="entry name" value="SLR1189 PROTEIN"/>
    <property type="match status" value="1"/>
</dbReference>
<dbReference type="PIRSF" id="PIRSF037505">
    <property type="entry name" value="Betaine_HMT"/>
    <property type="match status" value="1"/>
</dbReference>
<dbReference type="PANTHER" id="PTHR11103:SF18">
    <property type="entry name" value="SLR1189 PROTEIN"/>
    <property type="match status" value="1"/>
</dbReference>
<dbReference type="PROSITE" id="PS50970">
    <property type="entry name" value="HCY"/>
    <property type="match status" value="1"/>
</dbReference>
<dbReference type="GO" id="GO:0009086">
    <property type="term" value="P:methionine biosynthetic process"/>
    <property type="evidence" value="ECO:0007669"/>
    <property type="project" value="InterPro"/>
</dbReference>
<organism evidence="5 6">
    <name type="scientific">Acuticoccus sediminis</name>
    <dbReference type="NCBI Taxonomy" id="2184697"/>
    <lineage>
        <taxon>Bacteria</taxon>
        <taxon>Pseudomonadati</taxon>
        <taxon>Pseudomonadota</taxon>
        <taxon>Alphaproteobacteria</taxon>
        <taxon>Hyphomicrobiales</taxon>
        <taxon>Amorphaceae</taxon>
        <taxon>Acuticoccus</taxon>
    </lineage>
</organism>
<accession>A0A8B2P1K6</accession>
<feature type="binding site" evidence="3">
    <location>
        <position position="204"/>
    </location>
    <ligand>
        <name>Zn(2+)</name>
        <dbReference type="ChEBI" id="CHEBI:29105"/>
    </ligand>
</feature>
<comment type="cofactor">
    <cofactor evidence="3">
        <name>Zn(2+)</name>
        <dbReference type="ChEBI" id="CHEBI:29105"/>
    </cofactor>
</comment>
<evidence type="ECO:0000313" key="5">
    <source>
        <dbReference type="EMBL" id="RAI04036.1"/>
    </source>
</evidence>
<dbReference type="RefSeq" id="WP_111343189.1">
    <property type="nucleotide sequence ID" value="NZ_QHHQ01000001.1"/>
</dbReference>
<protein>
    <submittedName>
        <fullName evidence="5">Homocysteine S-methyltransferase family protein</fullName>
    </submittedName>
</protein>
<keyword evidence="2 3" id="KW-0808">Transferase</keyword>
<comment type="caution">
    <text evidence="5">The sequence shown here is derived from an EMBL/GenBank/DDBJ whole genome shotgun (WGS) entry which is preliminary data.</text>
</comment>
<dbReference type="InterPro" id="IPR017226">
    <property type="entry name" value="BHMT-like"/>
</dbReference>